<gene>
    <name evidence="1" type="ORF">LCGC14_2311680</name>
</gene>
<accession>A0A0F9CKJ3</accession>
<organism evidence="1">
    <name type="scientific">marine sediment metagenome</name>
    <dbReference type="NCBI Taxonomy" id="412755"/>
    <lineage>
        <taxon>unclassified sequences</taxon>
        <taxon>metagenomes</taxon>
        <taxon>ecological metagenomes</taxon>
    </lineage>
</organism>
<protein>
    <submittedName>
        <fullName evidence="1">Uncharacterized protein</fullName>
    </submittedName>
</protein>
<comment type="caution">
    <text evidence="1">The sequence shown here is derived from an EMBL/GenBank/DDBJ whole genome shotgun (WGS) entry which is preliminary data.</text>
</comment>
<name>A0A0F9CKJ3_9ZZZZ</name>
<reference evidence="1" key="1">
    <citation type="journal article" date="2015" name="Nature">
        <title>Complex archaea that bridge the gap between prokaryotes and eukaryotes.</title>
        <authorList>
            <person name="Spang A."/>
            <person name="Saw J.H."/>
            <person name="Jorgensen S.L."/>
            <person name="Zaremba-Niedzwiedzka K."/>
            <person name="Martijn J."/>
            <person name="Lind A.E."/>
            <person name="van Eijk R."/>
            <person name="Schleper C."/>
            <person name="Guy L."/>
            <person name="Ettema T.J."/>
        </authorList>
    </citation>
    <scope>NUCLEOTIDE SEQUENCE</scope>
</reference>
<sequence length="86" mass="9424">MKDEIKCLPTNNGWSNTIIDKVIKTGAHNGLNISDKDFVSSINTLLTEAGLVSGINVSFGYENNTKEDMILNLHCIIKAFKRLQGG</sequence>
<evidence type="ECO:0000313" key="1">
    <source>
        <dbReference type="EMBL" id="KKL49818.1"/>
    </source>
</evidence>
<proteinExistence type="predicted"/>
<dbReference type="EMBL" id="LAZR01032823">
    <property type="protein sequence ID" value="KKL49818.1"/>
    <property type="molecule type" value="Genomic_DNA"/>
</dbReference>
<dbReference type="AlphaFoldDB" id="A0A0F9CKJ3"/>